<dbReference type="Proteomes" id="UP000242699">
    <property type="component" value="Unassembled WGS sequence"/>
</dbReference>
<dbReference type="AlphaFoldDB" id="A0A2T2WMF9"/>
<feature type="binding site" evidence="1">
    <location>
        <position position="99"/>
    </location>
    <ligand>
        <name>a divalent metal cation</name>
        <dbReference type="ChEBI" id="CHEBI:60240"/>
        <label>1</label>
    </ligand>
</feature>
<proteinExistence type="predicted"/>
<dbReference type="PANTHER" id="PTHR46124:SF2">
    <property type="entry name" value="D-AMINOACYL-TRNA DEACYLASE"/>
    <property type="match status" value="1"/>
</dbReference>
<organism evidence="2 3">
    <name type="scientific">Sulfobacillus benefaciens</name>
    <dbReference type="NCBI Taxonomy" id="453960"/>
    <lineage>
        <taxon>Bacteria</taxon>
        <taxon>Bacillati</taxon>
        <taxon>Bacillota</taxon>
        <taxon>Clostridia</taxon>
        <taxon>Eubacteriales</taxon>
        <taxon>Clostridiales Family XVII. Incertae Sedis</taxon>
        <taxon>Sulfobacillus</taxon>
    </lineage>
</organism>
<dbReference type="InterPro" id="IPR001130">
    <property type="entry name" value="TatD-like"/>
</dbReference>
<gene>
    <name evidence="2" type="ORF">C7B43_20070</name>
</gene>
<dbReference type="InterPro" id="IPR032466">
    <property type="entry name" value="Metal_Hydrolase"/>
</dbReference>
<dbReference type="PANTHER" id="PTHR46124">
    <property type="entry name" value="D-AMINOACYL-TRNA DEACYLASE"/>
    <property type="match status" value="1"/>
</dbReference>
<dbReference type="GO" id="GO:0046872">
    <property type="term" value="F:metal ion binding"/>
    <property type="evidence" value="ECO:0007669"/>
    <property type="project" value="UniProtKB-KW"/>
</dbReference>
<reference evidence="2 3" key="1">
    <citation type="journal article" date="2014" name="BMC Genomics">
        <title>Comparison of environmental and isolate Sulfobacillus genomes reveals diverse carbon, sulfur, nitrogen, and hydrogen metabolisms.</title>
        <authorList>
            <person name="Justice N.B."/>
            <person name="Norman A."/>
            <person name="Brown C.T."/>
            <person name="Singh A."/>
            <person name="Thomas B.C."/>
            <person name="Banfield J.F."/>
        </authorList>
    </citation>
    <scope>NUCLEOTIDE SEQUENCE [LARGE SCALE GENOMIC DNA]</scope>
    <source>
        <strain evidence="2">AMDSBA1</strain>
    </source>
</reference>
<keyword evidence="1" id="KW-0479">Metal-binding</keyword>
<feature type="binding site" evidence="1">
    <location>
        <position position="210"/>
    </location>
    <ligand>
        <name>a divalent metal cation</name>
        <dbReference type="ChEBI" id="CHEBI:60240"/>
        <label>1</label>
    </ligand>
</feature>
<comment type="caution">
    <text evidence="2">The sequence shown here is derived from an EMBL/GenBank/DDBJ whole genome shotgun (WGS) entry which is preliminary data.</text>
</comment>
<dbReference type="SUPFAM" id="SSF51556">
    <property type="entry name" value="Metallo-dependent hydrolases"/>
    <property type="match status" value="1"/>
</dbReference>
<accession>A0A2T2WMF9</accession>
<feature type="binding site" evidence="1">
    <location>
        <position position="14"/>
    </location>
    <ligand>
        <name>a divalent metal cation</name>
        <dbReference type="ChEBI" id="CHEBI:60240"/>
        <label>1</label>
    </ligand>
</feature>
<evidence type="ECO:0000313" key="3">
    <source>
        <dbReference type="Proteomes" id="UP000242699"/>
    </source>
</evidence>
<feature type="binding site" evidence="1">
    <location>
        <position position="16"/>
    </location>
    <ligand>
        <name>a divalent metal cation</name>
        <dbReference type="ChEBI" id="CHEBI:60240"/>
        <label>1</label>
    </ligand>
</feature>
<evidence type="ECO:0000256" key="1">
    <source>
        <dbReference type="PIRSR" id="PIRSR005902-1"/>
    </source>
</evidence>
<evidence type="ECO:0000313" key="2">
    <source>
        <dbReference type="EMBL" id="PSR23424.1"/>
    </source>
</evidence>
<dbReference type="GO" id="GO:0016788">
    <property type="term" value="F:hydrolase activity, acting on ester bonds"/>
    <property type="evidence" value="ECO:0007669"/>
    <property type="project" value="InterPro"/>
</dbReference>
<sequence>MWHNRSMMEIWDTHVHLDEMTNLELAVELAVRHNVTHWVLVATGPEAYRHQSQLLTSLSHYPLRYFRSIGLHPEYNYSEHALMETEQIVEHESIAAIGEIGLPTYRILSRQQFNRNWELVYIQLEWAKSKNLPVIIHAVHESCEPMLRILEEFSDLKRVVFHWLKAPKNIVQEIVKRRYYVGITPDIVSRSRDRELFSLLPPEAVVVETDSPWPHNGHKPSSPAEIAELIATLNHIAPESCDWLGQTTHNARQLFGNIPSRQEQTPIK</sequence>
<dbReference type="CDD" id="cd01310">
    <property type="entry name" value="TatD_DNAse"/>
    <property type="match status" value="1"/>
</dbReference>
<feature type="binding site" evidence="1">
    <location>
        <position position="137"/>
    </location>
    <ligand>
        <name>a divalent metal cation</name>
        <dbReference type="ChEBI" id="CHEBI:60240"/>
        <label>2</label>
    </ligand>
</feature>
<dbReference type="EMBL" id="PXYT01000094">
    <property type="protein sequence ID" value="PSR23424.1"/>
    <property type="molecule type" value="Genomic_DNA"/>
</dbReference>
<dbReference type="PIRSF" id="PIRSF005902">
    <property type="entry name" value="DNase_TatD"/>
    <property type="match status" value="1"/>
</dbReference>
<name>A0A2T2WMF9_9FIRM</name>
<dbReference type="Gene3D" id="3.20.20.140">
    <property type="entry name" value="Metal-dependent hydrolases"/>
    <property type="match status" value="1"/>
</dbReference>
<protein>
    <submittedName>
        <fullName evidence="2">Uncharacterized protein</fullName>
    </submittedName>
</protein>
<feature type="binding site" evidence="1">
    <location>
        <position position="162"/>
    </location>
    <ligand>
        <name>a divalent metal cation</name>
        <dbReference type="ChEBI" id="CHEBI:60240"/>
        <label>2</label>
    </ligand>
</feature>
<dbReference type="Pfam" id="PF01026">
    <property type="entry name" value="TatD_DNase"/>
    <property type="match status" value="1"/>
</dbReference>